<dbReference type="EMBL" id="SRXW01000003">
    <property type="protein sequence ID" value="TGY88422.1"/>
    <property type="molecule type" value="Genomic_DNA"/>
</dbReference>
<dbReference type="PANTHER" id="PTHR42743:SF2">
    <property type="entry name" value="AMINODEOXYCHORISMATE LYASE"/>
    <property type="match status" value="1"/>
</dbReference>
<protein>
    <recommendedName>
        <fullName evidence="2">Probable branched-chain-amino-acid aminotransferase</fullName>
    </recommendedName>
</protein>
<dbReference type="SUPFAM" id="SSF56752">
    <property type="entry name" value="D-aminoacid aminotransferase-like PLP-dependent enzymes"/>
    <property type="match status" value="1"/>
</dbReference>
<dbReference type="InterPro" id="IPR043132">
    <property type="entry name" value="BCAT-like_C"/>
</dbReference>
<dbReference type="InterPro" id="IPR050571">
    <property type="entry name" value="Class-IV_PLP-Dep_Aminotrnsfr"/>
</dbReference>
<proteinExistence type="inferred from homology"/>
<keyword evidence="3" id="KW-0456">Lyase</keyword>
<sequence>MRVWLDGETLDADEARIDPADRGFLLGDGAFETMRFANGRVRRWKAHASRLAAALDTLGIAAPDWRALREACHALPAENALTDAVVRLTVSRGAHGRGFDAPQDRPGTVLITASERPEPPATVRLASVDAPRREPTSLATRFKPIGYGDALHARRLARAQGADMALMRAGDGRPSCADCANIVWIAGRRFNAPGPEAGALAGTTRAALLGPIREQSLLQDGDLALEHAEAAFVCNAVMGVVAVSEIDGRRLNAEDGTVARLKRAEEEAL</sequence>
<keyword evidence="4" id="KW-1185">Reference proteome</keyword>
<dbReference type="GO" id="GO:0005829">
    <property type="term" value="C:cytosol"/>
    <property type="evidence" value="ECO:0007669"/>
    <property type="project" value="TreeGrafter"/>
</dbReference>
<evidence type="ECO:0000256" key="1">
    <source>
        <dbReference type="ARBA" id="ARBA00009320"/>
    </source>
</evidence>
<dbReference type="GO" id="GO:0008696">
    <property type="term" value="F:4-amino-4-deoxychorismate lyase activity"/>
    <property type="evidence" value="ECO:0007669"/>
    <property type="project" value="TreeGrafter"/>
</dbReference>
<dbReference type="Gene3D" id="3.20.10.10">
    <property type="entry name" value="D-amino Acid Aminotransferase, subunit A, domain 2"/>
    <property type="match status" value="1"/>
</dbReference>
<comment type="similarity">
    <text evidence="1">Belongs to the class-IV pyridoxal-phosphate-dependent aminotransferase family.</text>
</comment>
<dbReference type="OrthoDB" id="9805628at2"/>
<name>A0A4S2H013_9PROT</name>
<reference evidence="3 4" key="1">
    <citation type="journal article" date="2017" name="Int. J. Syst. Evol. Microbiol.">
        <title>Marinicauda algicola sp. nov., isolated from a marine red alga Rhodosorus marinus.</title>
        <authorList>
            <person name="Jeong S.E."/>
            <person name="Jeon S.H."/>
            <person name="Chun B.H."/>
            <person name="Kim D.W."/>
            <person name="Jeon C.O."/>
        </authorList>
    </citation>
    <scope>NUCLEOTIDE SEQUENCE [LARGE SCALE GENOMIC DNA]</scope>
    <source>
        <strain evidence="3 4">JCM 31718</strain>
    </source>
</reference>
<evidence type="ECO:0000256" key="2">
    <source>
        <dbReference type="ARBA" id="ARBA00014472"/>
    </source>
</evidence>
<evidence type="ECO:0000313" key="3">
    <source>
        <dbReference type="EMBL" id="TGY88422.1"/>
    </source>
</evidence>
<comment type="caution">
    <text evidence="3">The sequence shown here is derived from an EMBL/GenBank/DDBJ whole genome shotgun (WGS) entry which is preliminary data.</text>
</comment>
<dbReference type="InterPro" id="IPR001544">
    <property type="entry name" value="Aminotrans_IV"/>
</dbReference>
<dbReference type="Gene3D" id="3.30.470.10">
    <property type="match status" value="1"/>
</dbReference>
<dbReference type="PANTHER" id="PTHR42743">
    <property type="entry name" value="AMINO-ACID AMINOTRANSFERASE"/>
    <property type="match status" value="1"/>
</dbReference>
<dbReference type="AlphaFoldDB" id="A0A4S2H013"/>
<dbReference type="GO" id="GO:0008153">
    <property type="term" value="P:4-aminobenzoate biosynthetic process"/>
    <property type="evidence" value="ECO:0007669"/>
    <property type="project" value="TreeGrafter"/>
</dbReference>
<dbReference type="RefSeq" id="WP_135996268.1">
    <property type="nucleotide sequence ID" value="NZ_CP071057.1"/>
</dbReference>
<organism evidence="3 4">
    <name type="scientific">Marinicauda algicola</name>
    <dbReference type="NCBI Taxonomy" id="2029849"/>
    <lineage>
        <taxon>Bacteria</taxon>
        <taxon>Pseudomonadati</taxon>
        <taxon>Pseudomonadota</taxon>
        <taxon>Alphaproteobacteria</taxon>
        <taxon>Maricaulales</taxon>
        <taxon>Maricaulaceae</taxon>
        <taxon>Marinicauda</taxon>
    </lineage>
</organism>
<evidence type="ECO:0000313" key="4">
    <source>
        <dbReference type="Proteomes" id="UP000308054"/>
    </source>
</evidence>
<accession>A0A4S2H013</accession>
<dbReference type="Proteomes" id="UP000308054">
    <property type="component" value="Unassembled WGS sequence"/>
</dbReference>
<dbReference type="InterPro" id="IPR043131">
    <property type="entry name" value="BCAT-like_N"/>
</dbReference>
<dbReference type="InterPro" id="IPR036038">
    <property type="entry name" value="Aminotransferase-like"/>
</dbReference>
<gene>
    <name evidence="3" type="ORF">E5163_11435</name>
</gene>
<dbReference type="Pfam" id="PF01063">
    <property type="entry name" value="Aminotran_4"/>
    <property type="match status" value="1"/>
</dbReference>